<comment type="subcellular location">
    <subcellularLocation>
        <location evidence="9">Secreted</location>
    </subcellularLocation>
</comment>
<dbReference type="CDD" id="cd09597">
    <property type="entry name" value="M4_TLP"/>
    <property type="match status" value="1"/>
</dbReference>
<dbReference type="PRINTS" id="PR00730">
    <property type="entry name" value="THERMOLYSIN"/>
</dbReference>
<dbReference type="PANTHER" id="PTHR33794:SF1">
    <property type="entry name" value="BACILLOLYSIN"/>
    <property type="match status" value="1"/>
</dbReference>
<feature type="domain" description="FTP" evidence="14">
    <location>
        <begin position="83"/>
        <end position="128"/>
    </location>
</feature>
<dbReference type="SUPFAM" id="SSF89260">
    <property type="entry name" value="Collagen-binding domain"/>
    <property type="match status" value="1"/>
</dbReference>
<comment type="function">
    <text evidence="9">Extracellular zinc metalloprotease.</text>
</comment>
<dbReference type="InterPro" id="IPR050728">
    <property type="entry name" value="Zinc_Metalloprotease_M4"/>
</dbReference>
<dbReference type="Proteomes" id="UP000324143">
    <property type="component" value="Unassembled WGS sequence"/>
</dbReference>
<evidence type="ECO:0000259" key="11">
    <source>
        <dbReference type="Pfam" id="PF01447"/>
    </source>
</evidence>
<accession>A0A5D0MEK8</accession>
<evidence type="ECO:0000256" key="6">
    <source>
        <dbReference type="ARBA" id="ARBA00022833"/>
    </source>
</evidence>
<comment type="caution">
    <text evidence="15">The sequence shown here is derived from an EMBL/GenBank/DDBJ whole genome shotgun (WGS) entry which is preliminary data.</text>
</comment>
<feature type="active site" description="Proton donor" evidence="8">
    <location>
        <position position="420"/>
    </location>
</feature>
<gene>
    <name evidence="15" type="ORF">FXF47_09905</name>
</gene>
<dbReference type="SUPFAM" id="SSF55486">
    <property type="entry name" value="Metalloproteases ('zincins'), catalytic domain"/>
    <property type="match status" value="1"/>
</dbReference>
<keyword evidence="9" id="KW-0964">Secreted</keyword>
<dbReference type="Pfam" id="PF02868">
    <property type="entry name" value="Peptidase_M4_C"/>
    <property type="match status" value="1"/>
</dbReference>
<evidence type="ECO:0000256" key="5">
    <source>
        <dbReference type="ARBA" id="ARBA00022801"/>
    </source>
</evidence>
<feature type="active site" evidence="8">
    <location>
        <position position="331"/>
    </location>
</feature>
<evidence type="ECO:0000256" key="1">
    <source>
        <dbReference type="ARBA" id="ARBA00009388"/>
    </source>
</evidence>
<dbReference type="Pfam" id="PF04151">
    <property type="entry name" value="PPC"/>
    <property type="match status" value="1"/>
</dbReference>
<feature type="non-terminal residue" evidence="15">
    <location>
        <position position="624"/>
    </location>
</feature>
<keyword evidence="2 9" id="KW-0645">Protease</keyword>
<dbReference type="InterPro" id="IPR027268">
    <property type="entry name" value="Peptidase_M4/M1_CTD_sf"/>
</dbReference>
<feature type="region of interest" description="Disordered" evidence="10">
    <location>
        <begin position="511"/>
        <end position="533"/>
    </location>
</feature>
<dbReference type="Pfam" id="PF07504">
    <property type="entry name" value="FTP"/>
    <property type="match status" value="1"/>
</dbReference>
<evidence type="ECO:0000256" key="4">
    <source>
        <dbReference type="ARBA" id="ARBA00022729"/>
    </source>
</evidence>
<evidence type="ECO:0000256" key="8">
    <source>
        <dbReference type="PIRSR" id="PIRSR623612-1"/>
    </source>
</evidence>
<dbReference type="InterPro" id="IPR013856">
    <property type="entry name" value="Peptidase_M4_domain"/>
</dbReference>
<dbReference type="AlphaFoldDB" id="A0A5D0MEK8"/>
<evidence type="ECO:0000256" key="3">
    <source>
        <dbReference type="ARBA" id="ARBA00022723"/>
    </source>
</evidence>
<keyword evidence="7 9" id="KW-0482">Metalloprotease</keyword>
<dbReference type="InterPro" id="IPR001570">
    <property type="entry name" value="Peptidase_M4_C_domain"/>
</dbReference>
<sequence length="624" mass="69663">MNFGRKFSVLIVLFLLSFTLIFSAGKVDLSGVMKINYNNDTKAPLYMKGDLAKPTKKQRDPAKVFLKKYESLFRAERLDEESKKIKTVRDLNGNKNVKYQQYYKGIPVRGGQFYLEYRNNSIVSFAGKIKPEINVDTTPSISEGSIRNIAINSVPRGENREVKKMELMIFRDKKGIYHLSFKNHIRGKNYYWVSYVDANSGETLLKYNNIKNVSKTAYYDGTVEINMDGSQYEDTTRNTWVENDSGTIYTEGADTTQNEKCVQLLWSTSMALDYFEQKLNRDSWDGQGGAVPVNYVSSETAFYYNGEITIGDATSTSDIGFVGDLDAVAHEFSHGFCENSANLEYSYESGALNEANSDIVGNSVERWVSGDTSDWQVGEDAMRNGYDFLRSMIDPSESYNSQPEYYSDRYTGSDDNGGVHINASLGNKFYQLLVDGGTWYSENNGDTTVQGIAEDDAISIWYDAMTTKFTSTTDYFEARDLTIASAEDLFGTGSTQVEQVKNAWAAVGIGSPAGSDDGGGGSDEEAYEPNDSMSEAYEVTSGNTYNGYIYDSNDIDYYKFVADSAGTIDLELSNLAADYDMYLYDSSGNQLDKAYTTNDPETINYDISSSGTYYIKVNGYNGAY</sequence>
<dbReference type="InterPro" id="IPR023612">
    <property type="entry name" value="Peptidase_M4"/>
</dbReference>
<dbReference type="InterPro" id="IPR007280">
    <property type="entry name" value="Peptidase_C_arc/bac"/>
</dbReference>
<dbReference type="EC" id="3.4.24.-" evidence="9"/>
<comment type="similarity">
    <text evidence="1 9">Belongs to the peptidase M4 family.</text>
</comment>
<dbReference type="InterPro" id="IPR011096">
    <property type="entry name" value="FTP_domain"/>
</dbReference>
<dbReference type="EMBL" id="VSIX01000148">
    <property type="protein sequence ID" value="TYB30305.1"/>
    <property type="molecule type" value="Genomic_DNA"/>
</dbReference>
<dbReference type="Gene3D" id="3.10.450.490">
    <property type="match status" value="1"/>
</dbReference>
<protein>
    <recommendedName>
        <fullName evidence="9">Neutral metalloproteinase</fullName>
        <ecNumber evidence="9">3.4.24.-</ecNumber>
    </recommendedName>
</protein>
<evidence type="ECO:0000256" key="7">
    <source>
        <dbReference type="ARBA" id="ARBA00023049"/>
    </source>
</evidence>
<comment type="cofactor">
    <cofactor evidence="9">
        <name>Zn(2+)</name>
        <dbReference type="ChEBI" id="CHEBI:29105"/>
    </cofactor>
</comment>
<dbReference type="PANTHER" id="PTHR33794">
    <property type="entry name" value="BACILLOLYSIN"/>
    <property type="match status" value="1"/>
</dbReference>
<keyword evidence="6 9" id="KW-0862">Zinc</keyword>
<evidence type="ECO:0000259" key="13">
    <source>
        <dbReference type="Pfam" id="PF04151"/>
    </source>
</evidence>
<dbReference type="GO" id="GO:0004222">
    <property type="term" value="F:metalloendopeptidase activity"/>
    <property type="evidence" value="ECO:0007669"/>
    <property type="project" value="UniProtKB-UniRule"/>
</dbReference>
<dbReference type="GO" id="GO:0046872">
    <property type="term" value="F:metal ion binding"/>
    <property type="evidence" value="ECO:0007669"/>
    <property type="project" value="UniProtKB-UniRule"/>
</dbReference>
<dbReference type="GO" id="GO:0005576">
    <property type="term" value="C:extracellular region"/>
    <property type="evidence" value="ECO:0007669"/>
    <property type="project" value="UniProtKB-SubCell"/>
</dbReference>
<feature type="domain" description="Peptidase M4 C-terminal" evidence="12">
    <location>
        <begin position="341"/>
        <end position="509"/>
    </location>
</feature>
<keyword evidence="16" id="KW-1185">Reference proteome</keyword>
<evidence type="ECO:0000256" key="9">
    <source>
        <dbReference type="RuleBase" id="RU366073"/>
    </source>
</evidence>
<evidence type="ECO:0000313" key="15">
    <source>
        <dbReference type="EMBL" id="TYB30305.1"/>
    </source>
</evidence>
<dbReference type="Pfam" id="PF01447">
    <property type="entry name" value="Peptidase_M4"/>
    <property type="match status" value="1"/>
</dbReference>
<dbReference type="GO" id="GO:0006508">
    <property type="term" value="P:proteolysis"/>
    <property type="evidence" value="ECO:0007669"/>
    <property type="project" value="UniProtKB-KW"/>
</dbReference>
<reference evidence="15" key="1">
    <citation type="submission" date="2019-08" db="EMBL/GenBank/DDBJ databases">
        <title>Genomic characterization of a novel candidate phylum (ARYD3) from a high temperature, high salinity tertiary oil reservoir in north central Oklahoma, USA.</title>
        <authorList>
            <person name="Youssef N.H."/>
            <person name="Yadav A."/>
            <person name="Elshahed M.S."/>
        </authorList>
    </citation>
    <scope>NUCLEOTIDE SEQUENCE [LARGE SCALE GENOMIC DNA]</scope>
    <source>
        <strain evidence="15">ARYD3</strain>
    </source>
</reference>
<keyword evidence="5 9" id="KW-0378">Hydrolase</keyword>
<evidence type="ECO:0000313" key="16">
    <source>
        <dbReference type="Proteomes" id="UP000324143"/>
    </source>
</evidence>
<name>A0A5D0MEK8_9BACT</name>
<feature type="domain" description="Peptidase M4" evidence="11">
    <location>
        <begin position="229"/>
        <end position="337"/>
    </location>
</feature>
<keyword evidence="3" id="KW-0479">Metal-binding</keyword>
<evidence type="ECO:0000259" key="12">
    <source>
        <dbReference type="Pfam" id="PF02868"/>
    </source>
</evidence>
<evidence type="ECO:0000259" key="14">
    <source>
        <dbReference type="Pfam" id="PF07504"/>
    </source>
</evidence>
<organism evidence="15 16">
    <name type="scientific">Candidatus Mcinerneyibacterium aminivorans</name>
    <dbReference type="NCBI Taxonomy" id="2703815"/>
    <lineage>
        <taxon>Bacteria</taxon>
        <taxon>Candidatus Macinerneyibacteriota</taxon>
        <taxon>Candidatus Mcinerneyibacteria</taxon>
        <taxon>Candidatus Mcinerneyibacteriales</taxon>
        <taxon>Candidatus Mcinerneyibacteriaceae</taxon>
        <taxon>Candidatus Mcinerneyibacterium</taxon>
    </lineage>
</organism>
<dbReference type="Gene3D" id="3.10.170.10">
    <property type="match status" value="1"/>
</dbReference>
<dbReference type="Gene3D" id="2.60.120.380">
    <property type="match status" value="1"/>
</dbReference>
<dbReference type="Gene3D" id="1.10.390.10">
    <property type="entry name" value="Neutral Protease Domain 2"/>
    <property type="match status" value="1"/>
</dbReference>
<proteinExistence type="inferred from homology"/>
<evidence type="ECO:0000256" key="10">
    <source>
        <dbReference type="SAM" id="MobiDB-lite"/>
    </source>
</evidence>
<evidence type="ECO:0000256" key="2">
    <source>
        <dbReference type="ARBA" id="ARBA00022670"/>
    </source>
</evidence>
<keyword evidence="4" id="KW-0732">Signal</keyword>
<feature type="domain" description="Peptidase C-terminal archaeal/bacterial" evidence="13">
    <location>
        <begin position="554"/>
        <end position="619"/>
    </location>
</feature>